<name>A0A6H1U236_9CYAN</name>
<accession>A0A6H1U236</accession>
<proteinExistence type="predicted"/>
<feature type="compositionally biased region" description="Basic and acidic residues" evidence="1">
    <location>
        <begin position="66"/>
        <end position="81"/>
    </location>
</feature>
<dbReference type="RefSeq" id="WP_168570862.1">
    <property type="nucleotide sequence ID" value="NZ_CP051167.1"/>
</dbReference>
<dbReference type="AlphaFoldDB" id="A0A6H1U236"/>
<sequence length="81" mass="9081">MSPNGTYNGLLEVRRLQNPRTPLRGDRFWGVRENPSGIFAAAIARRPFGDRCSNGNSPSREWLAQKGKDRAGDRPFKPPKS</sequence>
<protein>
    <submittedName>
        <fullName evidence="2">Uncharacterized protein</fullName>
    </submittedName>
</protein>
<dbReference type="KEGG" id="oxy:HCG48_20700"/>
<evidence type="ECO:0000313" key="3">
    <source>
        <dbReference type="Proteomes" id="UP000500857"/>
    </source>
</evidence>
<organism evidence="2 3">
    <name type="scientific">Oxynema aestuarii AP17</name>
    <dbReference type="NCBI Taxonomy" id="2064643"/>
    <lineage>
        <taxon>Bacteria</taxon>
        <taxon>Bacillati</taxon>
        <taxon>Cyanobacteriota</taxon>
        <taxon>Cyanophyceae</taxon>
        <taxon>Oscillatoriophycideae</taxon>
        <taxon>Oscillatoriales</taxon>
        <taxon>Oscillatoriaceae</taxon>
        <taxon>Oxynema</taxon>
        <taxon>Oxynema aestuarii</taxon>
    </lineage>
</organism>
<evidence type="ECO:0000313" key="2">
    <source>
        <dbReference type="EMBL" id="QIZ72715.1"/>
    </source>
</evidence>
<reference evidence="2 3" key="1">
    <citation type="submission" date="2020-04" db="EMBL/GenBank/DDBJ databases">
        <authorList>
            <person name="Basu S."/>
            <person name="Maruthanayagam V."/>
            <person name="Chakraborty S."/>
            <person name="Pramanik A."/>
            <person name="Mukherjee J."/>
            <person name="Brink B."/>
        </authorList>
    </citation>
    <scope>NUCLEOTIDE SEQUENCE [LARGE SCALE GENOMIC DNA]</scope>
    <source>
        <strain evidence="2 3">AP17</strain>
    </source>
</reference>
<keyword evidence="3" id="KW-1185">Reference proteome</keyword>
<feature type="region of interest" description="Disordered" evidence="1">
    <location>
        <begin position="48"/>
        <end position="81"/>
    </location>
</feature>
<gene>
    <name evidence="2" type="ORF">HCG48_20700</name>
</gene>
<dbReference type="Proteomes" id="UP000500857">
    <property type="component" value="Chromosome"/>
</dbReference>
<dbReference type="EMBL" id="CP051167">
    <property type="protein sequence ID" value="QIZ72715.1"/>
    <property type="molecule type" value="Genomic_DNA"/>
</dbReference>
<evidence type="ECO:0000256" key="1">
    <source>
        <dbReference type="SAM" id="MobiDB-lite"/>
    </source>
</evidence>